<dbReference type="InterPro" id="IPR004794">
    <property type="entry name" value="Eubact_RibD"/>
</dbReference>
<dbReference type="GO" id="GO:0008835">
    <property type="term" value="F:diaminohydroxyphosphoribosylaminopyrimidine deaminase activity"/>
    <property type="evidence" value="ECO:0007669"/>
    <property type="project" value="UniProtKB-EC"/>
</dbReference>
<dbReference type="Pfam" id="PF00383">
    <property type="entry name" value="dCMP_cyt_deam_1"/>
    <property type="match status" value="1"/>
</dbReference>
<comment type="cofactor">
    <cofactor evidence="1">
        <name>Zn(2+)</name>
        <dbReference type="ChEBI" id="CHEBI:29105"/>
    </cofactor>
</comment>
<evidence type="ECO:0000256" key="5">
    <source>
        <dbReference type="ARBA" id="ARBA00022801"/>
    </source>
</evidence>
<dbReference type="SUPFAM" id="SSF53927">
    <property type="entry name" value="Cytidine deaminase-like"/>
    <property type="match status" value="1"/>
</dbReference>
<evidence type="ECO:0000256" key="6">
    <source>
        <dbReference type="ARBA" id="ARBA00022833"/>
    </source>
</evidence>
<keyword evidence="11" id="KW-1185">Reference proteome</keyword>
<dbReference type="Proteomes" id="UP000283530">
    <property type="component" value="Unassembled WGS sequence"/>
</dbReference>
<dbReference type="PROSITE" id="PS51747">
    <property type="entry name" value="CYT_DCMP_DEAMINASES_2"/>
    <property type="match status" value="1"/>
</dbReference>
<dbReference type="AlphaFoldDB" id="A0A443NL41"/>
<sequence>MLSGSLSFYRRFSNLDGYCFVKGAFEISSFGSGFCNLSKRVSASVDVCISHSNLSGIRCEGVFLEERDDGFYMRRCVELARKAVGCTSPNPMVGCVIVKNGVIVGEGFHPKAGQPHAEVFALNDAGTHAENATAYVSLEPCNHYGRTPPCTEAMIQAKVKHVVVGMVDPNPIVASKGVERLRGAGIEVTVGVAEELCRKLNEAYIHRMLTEEAIRHIKVNVEDDEESSGYYLQLLQEHDGVVISSTSLASDTKALAFNKTNANQPLLIIIATDSDSPLHLPALTAEVAPHAIIFADKNVTVDLATESNLRRWGTEILNLGPILDYCGGQGLCSILIDLKEDSNTYHEILEMGLKEGLLQKVVKEICPLWAGSKEGYVMRFSSVGRKSVRLKDLQSRILKGVSVLVEGYLC</sequence>
<dbReference type="STRING" id="337451.A0A443NL41"/>
<evidence type="ECO:0000256" key="1">
    <source>
        <dbReference type="ARBA" id="ARBA00001947"/>
    </source>
</evidence>
<evidence type="ECO:0000256" key="7">
    <source>
        <dbReference type="ARBA" id="ARBA00058389"/>
    </source>
</evidence>
<proteinExistence type="predicted"/>
<dbReference type="InterPro" id="IPR016192">
    <property type="entry name" value="APOBEC/CMP_deaminase_Zn-bd"/>
</dbReference>
<evidence type="ECO:0000313" key="10">
    <source>
        <dbReference type="EMBL" id="RWR79249.1"/>
    </source>
</evidence>
<evidence type="ECO:0000259" key="9">
    <source>
        <dbReference type="PROSITE" id="PS51747"/>
    </source>
</evidence>
<comment type="function">
    <text evidence="7">Monofunctional pyrimidine deaminase involved in the riboflavin biosynthesis pathway. Also has a reductase domain that lacks catalytically essential substrate-binding residues.</text>
</comment>
<feature type="domain" description="CMP/dCMP-type deaminase" evidence="9">
    <location>
        <begin position="67"/>
        <end position="189"/>
    </location>
</feature>
<comment type="caution">
    <text evidence="10">The sequence shown here is derived from an EMBL/GenBank/DDBJ whole genome shotgun (WGS) entry which is preliminary data.</text>
</comment>
<dbReference type="OrthoDB" id="252265at2759"/>
<protein>
    <recommendedName>
        <fullName evidence="8">Riboflavin biosynthesis protein PYRD, chloroplastic</fullName>
        <ecNumber evidence="3">3.5.4.26</ecNumber>
    </recommendedName>
</protein>
<dbReference type="InterPro" id="IPR024072">
    <property type="entry name" value="DHFR-like_dom_sf"/>
</dbReference>
<gene>
    <name evidence="10" type="ORF">CKAN_00781500</name>
</gene>
<dbReference type="Gene3D" id="3.40.140.10">
    <property type="entry name" value="Cytidine Deaminase, domain 2"/>
    <property type="match status" value="1"/>
</dbReference>
<dbReference type="EC" id="3.5.4.26" evidence="3"/>
<evidence type="ECO:0000256" key="3">
    <source>
        <dbReference type="ARBA" id="ARBA00012766"/>
    </source>
</evidence>
<evidence type="ECO:0000313" key="11">
    <source>
        <dbReference type="Proteomes" id="UP000283530"/>
    </source>
</evidence>
<keyword evidence="6" id="KW-0862">Zinc</keyword>
<dbReference type="FunFam" id="3.40.140.10:FF:000025">
    <property type="entry name" value="Riboflavin biosynthesis protein RibD"/>
    <property type="match status" value="1"/>
</dbReference>
<name>A0A443NL41_9MAGN</name>
<dbReference type="InterPro" id="IPR002125">
    <property type="entry name" value="CMP_dCMP_dom"/>
</dbReference>
<dbReference type="GO" id="GO:0008270">
    <property type="term" value="F:zinc ion binding"/>
    <property type="evidence" value="ECO:0007669"/>
    <property type="project" value="InterPro"/>
</dbReference>
<dbReference type="UniPathway" id="UPA00275">
    <property type="reaction ID" value="UER00401"/>
</dbReference>
<dbReference type="Gene3D" id="3.40.430.10">
    <property type="entry name" value="Dihydrofolate Reductase, subunit A"/>
    <property type="match status" value="1"/>
</dbReference>
<dbReference type="CDD" id="cd01284">
    <property type="entry name" value="Riboflavin_deaminase-reductase"/>
    <property type="match status" value="1"/>
</dbReference>
<comment type="pathway">
    <text evidence="2">Cofactor biosynthesis; riboflavin biosynthesis; 5-amino-6-(D-ribitylamino)uracil from GTP: step 2/4.</text>
</comment>
<dbReference type="PANTHER" id="PTHR11079:SF162">
    <property type="entry name" value="RIBOFLAVIN BIOSYNTHESIS PROTEIN PYRD, CHLOROPLASTIC"/>
    <property type="match status" value="1"/>
</dbReference>
<evidence type="ECO:0000256" key="2">
    <source>
        <dbReference type="ARBA" id="ARBA00004882"/>
    </source>
</evidence>
<dbReference type="GO" id="GO:0009231">
    <property type="term" value="P:riboflavin biosynthetic process"/>
    <property type="evidence" value="ECO:0007669"/>
    <property type="project" value="UniProtKB-UniPathway"/>
</dbReference>
<keyword evidence="4" id="KW-0479">Metal-binding</keyword>
<accession>A0A443NL41</accession>
<keyword evidence="5" id="KW-0378">Hydrolase</keyword>
<organism evidence="10 11">
    <name type="scientific">Cinnamomum micranthum f. kanehirae</name>
    <dbReference type="NCBI Taxonomy" id="337451"/>
    <lineage>
        <taxon>Eukaryota</taxon>
        <taxon>Viridiplantae</taxon>
        <taxon>Streptophyta</taxon>
        <taxon>Embryophyta</taxon>
        <taxon>Tracheophyta</taxon>
        <taxon>Spermatophyta</taxon>
        <taxon>Magnoliopsida</taxon>
        <taxon>Magnoliidae</taxon>
        <taxon>Laurales</taxon>
        <taxon>Lauraceae</taxon>
        <taxon>Cinnamomum</taxon>
    </lineage>
</organism>
<evidence type="ECO:0000256" key="8">
    <source>
        <dbReference type="ARBA" id="ARBA00070721"/>
    </source>
</evidence>
<dbReference type="NCBIfam" id="TIGR00326">
    <property type="entry name" value="eubact_ribD"/>
    <property type="match status" value="1"/>
</dbReference>
<evidence type="ECO:0000256" key="4">
    <source>
        <dbReference type="ARBA" id="ARBA00022723"/>
    </source>
</evidence>
<dbReference type="PROSITE" id="PS00903">
    <property type="entry name" value="CYT_DCMP_DEAMINASES_1"/>
    <property type="match status" value="1"/>
</dbReference>
<dbReference type="InterPro" id="IPR016193">
    <property type="entry name" value="Cytidine_deaminase-like"/>
</dbReference>
<dbReference type="EMBL" id="QPKB01000003">
    <property type="protein sequence ID" value="RWR79249.1"/>
    <property type="molecule type" value="Genomic_DNA"/>
</dbReference>
<dbReference type="PANTHER" id="PTHR11079">
    <property type="entry name" value="CYTOSINE DEAMINASE FAMILY MEMBER"/>
    <property type="match status" value="1"/>
</dbReference>
<reference evidence="10 11" key="1">
    <citation type="journal article" date="2019" name="Nat. Plants">
        <title>Stout camphor tree genome fills gaps in understanding of flowering plant genome evolution.</title>
        <authorList>
            <person name="Chaw S.M."/>
            <person name="Liu Y.C."/>
            <person name="Wu Y.W."/>
            <person name="Wang H.Y."/>
            <person name="Lin C.I."/>
            <person name="Wu C.S."/>
            <person name="Ke H.M."/>
            <person name="Chang L.Y."/>
            <person name="Hsu C.Y."/>
            <person name="Yang H.T."/>
            <person name="Sudianto E."/>
            <person name="Hsu M.H."/>
            <person name="Wu K.P."/>
            <person name="Wang L.N."/>
            <person name="Leebens-Mack J.H."/>
            <person name="Tsai I.J."/>
        </authorList>
    </citation>
    <scope>NUCLEOTIDE SEQUENCE [LARGE SCALE GENOMIC DNA]</scope>
    <source>
        <strain evidence="11">cv. Chaw 1501</strain>
        <tissue evidence="10">Young leaves</tissue>
    </source>
</reference>